<protein>
    <submittedName>
        <fullName evidence="1">DUF4125 family protein</fullName>
    </submittedName>
</protein>
<dbReference type="EMBL" id="RHJS01000002">
    <property type="protein sequence ID" value="RRK32323.1"/>
    <property type="molecule type" value="Genomic_DNA"/>
</dbReference>
<dbReference type="RefSeq" id="WP_125127806.1">
    <property type="nucleotide sequence ID" value="NZ_RHJS01000002.1"/>
</dbReference>
<dbReference type="Pfam" id="PF13526">
    <property type="entry name" value="DUF4125"/>
    <property type="match status" value="1"/>
</dbReference>
<gene>
    <name evidence="1" type="ORF">EBB54_13855</name>
</gene>
<dbReference type="AlphaFoldDB" id="A0A3R8LZ11"/>
<dbReference type="Proteomes" id="UP000274920">
    <property type="component" value="Unassembled WGS sequence"/>
</dbReference>
<evidence type="ECO:0000313" key="2">
    <source>
        <dbReference type="Proteomes" id="UP000274920"/>
    </source>
</evidence>
<comment type="caution">
    <text evidence="1">The sequence shown here is derived from an EMBL/GenBank/DDBJ whole genome shotgun (WGS) entry which is preliminary data.</text>
</comment>
<reference evidence="1" key="1">
    <citation type="submission" date="2018-10" db="EMBL/GenBank/DDBJ databases">
        <title>Schaedlerella arabinophila gen. nov. sp. nov., isolated from the mouse intestinal tract and comparative analysis with the genome of the closely related altered Schaedler flora strain ASF502.</title>
        <authorList>
            <person name="Miyake S."/>
            <person name="Soh M."/>
            <person name="Seedorf H."/>
        </authorList>
    </citation>
    <scope>NUCLEOTIDE SEQUENCE [LARGE SCALE GENOMIC DNA]</scope>
    <source>
        <strain evidence="1">DSM 106076</strain>
    </source>
</reference>
<keyword evidence="2" id="KW-1185">Reference proteome</keyword>
<dbReference type="InterPro" id="IPR025191">
    <property type="entry name" value="DUF4125"/>
</dbReference>
<proteinExistence type="predicted"/>
<name>A0A3R8LZ11_9FIRM</name>
<organism evidence="1 2">
    <name type="scientific">Schaedlerella arabinosiphila</name>
    <dbReference type="NCBI Taxonomy" id="2044587"/>
    <lineage>
        <taxon>Bacteria</taxon>
        <taxon>Bacillati</taxon>
        <taxon>Bacillota</taxon>
        <taxon>Clostridia</taxon>
        <taxon>Lachnospirales</taxon>
        <taxon>Lachnospiraceae</taxon>
        <taxon>Schaedlerella</taxon>
    </lineage>
</organism>
<accession>A0A3R8LZ11</accession>
<evidence type="ECO:0000313" key="1">
    <source>
        <dbReference type="EMBL" id="RRK32323.1"/>
    </source>
</evidence>
<sequence length="218" mass="25666">MLQNDVKQDIVGRLIDKEWIFFGQVNNIGGRASCQDDFMTFRIMRSSQFETWDEEVLLSYERDLKQAEAAGRNPVELKYAYMMQETSPEYFERELAPFLPVIEEETKRIAEQIIEYEMAWYHKVREKYPYFTGLGRPEQESEDGRMTSVFVYLRGELYTYSTETLNRYLEMVKKKEKAGSNLIRETFENTAKKYGYRDLDTAEREGVHSASKIAAEGI</sequence>